<keyword evidence="5" id="KW-1185">Reference proteome</keyword>
<feature type="compositionally biased region" description="Polar residues" evidence="1">
    <location>
        <begin position="44"/>
        <end position="58"/>
    </location>
</feature>
<protein>
    <submittedName>
        <fullName evidence="4">PEP-CTERM sorting domain-containing protein</fullName>
    </submittedName>
</protein>
<evidence type="ECO:0000259" key="3">
    <source>
        <dbReference type="Pfam" id="PF07589"/>
    </source>
</evidence>
<sequence length="253" mass="25550">MSQHHILPLLGFLALASIAPGAVVINNSVNRAPAGGTPGAAHDPSTSGTPNQFSASSSDLIQGMTPTVTYTGGTGSPTTEGSAGSAVWTNGSITTVYGGVPDATAHAAYGVVNGTVGTSNIDTFVTYDLGSLFNLTEVNVFTGWNDSGRDDSSFNLLVSVDGITFSLIAGYAKGPDDTGTYTTPVTNRHSIVDDGGAAIATGVRFVQLQFTDSDNGHAGMLEVDVFGAAVPEPGAALLVGLGGLAAMARRRRG</sequence>
<evidence type="ECO:0000313" key="4">
    <source>
        <dbReference type="EMBL" id="MCW1886308.1"/>
    </source>
</evidence>
<dbReference type="SUPFAM" id="SSF49785">
    <property type="entry name" value="Galactose-binding domain-like"/>
    <property type="match status" value="1"/>
</dbReference>
<accession>A0ABT3FRV8</accession>
<dbReference type="NCBIfam" id="TIGR02595">
    <property type="entry name" value="PEP_CTERM"/>
    <property type="match status" value="1"/>
</dbReference>
<dbReference type="RefSeq" id="WP_264502265.1">
    <property type="nucleotide sequence ID" value="NZ_JAPDDS010000009.1"/>
</dbReference>
<dbReference type="EMBL" id="JAPDDS010000009">
    <property type="protein sequence ID" value="MCW1886308.1"/>
    <property type="molecule type" value="Genomic_DNA"/>
</dbReference>
<evidence type="ECO:0000313" key="5">
    <source>
        <dbReference type="Proteomes" id="UP001207930"/>
    </source>
</evidence>
<feature type="region of interest" description="Disordered" evidence="1">
    <location>
        <begin position="34"/>
        <end position="58"/>
    </location>
</feature>
<feature type="chain" id="PRO_5047530042" evidence="2">
    <location>
        <begin position="22"/>
        <end position="253"/>
    </location>
</feature>
<keyword evidence="2" id="KW-0732">Signal</keyword>
<dbReference type="Proteomes" id="UP001207930">
    <property type="component" value="Unassembled WGS sequence"/>
</dbReference>
<feature type="signal peptide" evidence="2">
    <location>
        <begin position="1"/>
        <end position="21"/>
    </location>
</feature>
<comment type="caution">
    <text evidence="4">The sequence shown here is derived from an EMBL/GenBank/DDBJ whole genome shotgun (WGS) entry which is preliminary data.</text>
</comment>
<organism evidence="4 5">
    <name type="scientific">Luteolibacter flavescens</name>
    <dbReference type="NCBI Taxonomy" id="1859460"/>
    <lineage>
        <taxon>Bacteria</taxon>
        <taxon>Pseudomonadati</taxon>
        <taxon>Verrucomicrobiota</taxon>
        <taxon>Verrucomicrobiia</taxon>
        <taxon>Verrucomicrobiales</taxon>
        <taxon>Verrucomicrobiaceae</taxon>
        <taxon>Luteolibacter</taxon>
    </lineage>
</organism>
<dbReference type="Pfam" id="PF07589">
    <property type="entry name" value="PEP-CTERM"/>
    <property type="match status" value="1"/>
</dbReference>
<dbReference type="Gene3D" id="2.60.120.260">
    <property type="entry name" value="Galactose-binding domain-like"/>
    <property type="match status" value="1"/>
</dbReference>
<dbReference type="InterPro" id="IPR008979">
    <property type="entry name" value="Galactose-bd-like_sf"/>
</dbReference>
<reference evidence="4 5" key="1">
    <citation type="submission" date="2022-10" db="EMBL/GenBank/DDBJ databases">
        <title>Luteolibacter flavescens strain MCCC 1K03193, whole genome shotgun sequencing project.</title>
        <authorList>
            <person name="Zhao G."/>
            <person name="Shen L."/>
        </authorList>
    </citation>
    <scope>NUCLEOTIDE SEQUENCE [LARGE SCALE GENOMIC DNA]</scope>
    <source>
        <strain evidence="4 5">MCCC 1K03193</strain>
    </source>
</reference>
<evidence type="ECO:0000256" key="1">
    <source>
        <dbReference type="SAM" id="MobiDB-lite"/>
    </source>
</evidence>
<gene>
    <name evidence="4" type="ORF">OKA04_16340</name>
</gene>
<evidence type="ECO:0000256" key="2">
    <source>
        <dbReference type="SAM" id="SignalP"/>
    </source>
</evidence>
<proteinExistence type="predicted"/>
<dbReference type="InterPro" id="IPR013424">
    <property type="entry name" value="Ice-binding_C"/>
</dbReference>
<feature type="domain" description="Ice-binding protein C-terminal" evidence="3">
    <location>
        <begin position="229"/>
        <end position="252"/>
    </location>
</feature>
<name>A0ABT3FRV8_9BACT</name>